<dbReference type="EMBL" id="JAINUF010000004">
    <property type="protein sequence ID" value="KAJ8364065.1"/>
    <property type="molecule type" value="Genomic_DNA"/>
</dbReference>
<organism evidence="2 3">
    <name type="scientific">Synaphobranchus kaupii</name>
    <name type="common">Kaup's arrowtooth eel</name>
    <dbReference type="NCBI Taxonomy" id="118154"/>
    <lineage>
        <taxon>Eukaryota</taxon>
        <taxon>Metazoa</taxon>
        <taxon>Chordata</taxon>
        <taxon>Craniata</taxon>
        <taxon>Vertebrata</taxon>
        <taxon>Euteleostomi</taxon>
        <taxon>Actinopterygii</taxon>
        <taxon>Neopterygii</taxon>
        <taxon>Teleostei</taxon>
        <taxon>Anguilliformes</taxon>
        <taxon>Synaphobranchidae</taxon>
        <taxon>Synaphobranchus</taxon>
    </lineage>
</organism>
<name>A0A9Q1FQP2_SYNKA</name>
<evidence type="ECO:0000256" key="1">
    <source>
        <dbReference type="SAM" id="MobiDB-lite"/>
    </source>
</evidence>
<reference evidence="2" key="1">
    <citation type="journal article" date="2023" name="Science">
        <title>Genome structures resolve the early diversification of teleost fishes.</title>
        <authorList>
            <person name="Parey E."/>
            <person name="Louis A."/>
            <person name="Montfort J."/>
            <person name="Bouchez O."/>
            <person name="Roques C."/>
            <person name="Iampietro C."/>
            <person name="Lluch J."/>
            <person name="Castinel A."/>
            <person name="Donnadieu C."/>
            <person name="Desvignes T."/>
            <person name="Floi Bucao C."/>
            <person name="Jouanno E."/>
            <person name="Wen M."/>
            <person name="Mejri S."/>
            <person name="Dirks R."/>
            <person name="Jansen H."/>
            <person name="Henkel C."/>
            <person name="Chen W.J."/>
            <person name="Zahm M."/>
            <person name="Cabau C."/>
            <person name="Klopp C."/>
            <person name="Thompson A.W."/>
            <person name="Robinson-Rechavi M."/>
            <person name="Braasch I."/>
            <person name="Lecointre G."/>
            <person name="Bobe J."/>
            <person name="Postlethwait J.H."/>
            <person name="Berthelot C."/>
            <person name="Roest Crollius H."/>
            <person name="Guiguen Y."/>
        </authorList>
    </citation>
    <scope>NUCLEOTIDE SEQUENCE</scope>
    <source>
        <strain evidence="2">WJC10195</strain>
    </source>
</reference>
<gene>
    <name evidence="2" type="ORF">SKAU_G00128960</name>
</gene>
<dbReference type="OrthoDB" id="10056483at2759"/>
<protein>
    <submittedName>
        <fullName evidence="2">Uncharacterized protein</fullName>
    </submittedName>
</protein>
<feature type="compositionally biased region" description="Polar residues" evidence="1">
    <location>
        <begin position="32"/>
        <end position="44"/>
    </location>
</feature>
<proteinExistence type="predicted"/>
<dbReference type="AlphaFoldDB" id="A0A9Q1FQP2"/>
<evidence type="ECO:0000313" key="2">
    <source>
        <dbReference type="EMBL" id="KAJ8364065.1"/>
    </source>
</evidence>
<accession>A0A9Q1FQP2</accession>
<comment type="caution">
    <text evidence="2">The sequence shown here is derived from an EMBL/GenBank/DDBJ whole genome shotgun (WGS) entry which is preliminary data.</text>
</comment>
<feature type="region of interest" description="Disordered" evidence="1">
    <location>
        <begin position="1"/>
        <end position="51"/>
    </location>
</feature>
<keyword evidence="3" id="KW-1185">Reference proteome</keyword>
<sequence length="240" mass="25651">MEALQNPPNPTTVGTSRTIEVPPGQWEGIRKNNLTGTDGFSRQQPAPDRPGLARSALRGVINLSRIICLPSFNRSSSVNGLILVVSVLVDSSTDGNFIDADLVTQLHLPSIPLQTPLEALAITGAPHHPCHAPDLNIFYARFDTTNCSEECRALLETLPIPEPAHPVPFTVENVRWQLSRCKPGKAPGPDSIQAIKPVIHSHLNSVPKTPPPPQLIDGSKAYTALPAGGSTSGMRVPVSI</sequence>
<dbReference type="Proteomes" id="UP001152622">
    <property type="component" value="Chromosome 4"/>
</dbReference>
<evidence type="ECO:0000313" key="3">
    <source>
        <dbReference type="Proteomes" id="UP001152622"/>
    </source>
</evidence>